<comment type="similarity">
    <text evidence="1">Belongs to the ParB family.</text>
</comment>
<dbReference type="InterPro" id="IPR003115">
    <property type="entry name" value="ParB_N"/>
</dbReference>
<dbReference type="SMART" id="SM00470">
    <property type="entry name" value="ParB"/>
    <property type="match status" value="1"/>
</dbReference>
<dbReference type="CDD" id="cd16393">
    <property type="entry name" value="SPO0J_N"/>
    <property type="match status" value="1"/>
</dbReference>
<sequence length="314" mass="35659">MKPKLKPNAHRIKLKNVALFDEQDADIKGESTNAIAISKIVLPSQQPRHYFDPDKMASLVDSVRTHGILEPVLLRSLDNGTYELVAGERRYRAAQEVGLEQIPAVVRQMSEIEAWQIALIENLQREDINPVEETEAILQLLGLKLSLPIDAVKSQLYQMRHISRGEVDQSALTNPENIETIKTVFNSVGLKWESFITSRLPLLKLPFEVLEALRQGRLEYTKAHAIAKIKDATARQQMLNTVIEEGLSLVQIRDRITALPQVSNSHQNENSFKIQVDHTLRSLKKSKIWSDPTKQERLAQLMQQIEELITDVAK</sequence>
<evidence type="ECO:0000313" key="3">
    <source>
        <dbReference type="EMBL" id="MBD2189243.1"/>
    </source>
</evidence>
<organism evidence="3 4">
    <name type="scientific">Pseudanabaena mucicola FACHB-723</name>
    <dbReference type="NCBI Taxonomy" id="2692860"/>
    <lineage>
        <taxon>Bacteria</taxon>
        <taxon>Bacillati</taxon>
        <taxon>Cyanobacteriota</taxon>
        <taxon>Cyanophyceae</taxon>
        <taxon>Pseudanabaenales</taxon>
        <taxon>Pseudanabaenaceae</taxon>
        <taxon>Pseudanabaena</taxon>
    </lineage>
</organism>
<dbReference type="InterPro" id="IPR036086">
    <property type="entry name" value="ParB/Sulfiredoxin_sf"/>
</dbReference>
<reference evidence="3 4" key="1">
    <citation type="journal article" date="2020" name="ISME J.">
        <title>Comparative genomics reveals insights into cyanobacterial evolution and habitat adaptation.</title>
        <authorList>
            <person name="Chen M.Y."/>
            <person name="Teng W.K."/>
            <person name="Zhao L."/>
            <person name="Hu C.X."/>
            <person name="Zhou Y.K."/>
            <person name="Han B.P."/>
            <person name="Song L.R."/>
            <person name="Shu W.S."/>
        </authorList>
    </citation>
    <scope>NUCLEOTIDE SEQUENCE [LARGE SCALE GENOMIC DNA]</scope>
    <source>
        <strain evidence="3 4">FACHB-723</strain>
    </source>
</reference>
<comment type="caution">
    <text evidence="3">The sequence shown here is derived from an EMBL/GenBank/DDBJ whole genome shotgun (WGS) entry which is preliminary data.</text>
</comment>
<proteinExistence type="inferred from homology"/>
<dbReference type="Gene3D" id="1.10.10.2830">
    <property type="match status" value="1"/>
</dbReference>
<dbReference type="Proteomes" id="UP000642094">
    <property type="component" value="Unassembled WGS sequence"/>
</dbReference>
<protein>
    <submittedName>
        <fullName evidence="3">ParB/RepB/Spo0J family partition protein</fullName>
    </submittedName>
</protein>
<dbReference type="SUPFAM" id="SSF109709">
    <property type="entry name" value="KorB DNA-binding domain-like"/>
    <property type="match status" value="1"/>
</dbReference>
<evidence type="ECO:0000256" key="1">
    <source>
        <dbReference type="ARBA" id="ARBA00006295"/>
    </source>
</evidence>
<dbReference type="Gene3D" id="3.90.1530.30">
    <property type="match status" value="1"/>
</dbReference>
<feature type="domain" description="ParB-like N-terminal" evidence="2">
    <location>
        <begin position="33"/>
        <end position="123"/>
    </location>
</feature>
<dbReference type="Pfam" id="PF17762">
    <property type="entry name" value="HTH_ParB"/>
    <property type="match status" value="1"/>
</dbReference>
<accession>A0ABR7ZZT8</accession>
<dbReference type="InterPro" id="IPR050336">
    <property type="entry name" value="Chromosome_partition/occlusion"/>
</dbReference>
<evidence type="ECO:0000259" key="2">
    <source>
        <dbReference type="SMART" id="SM00470"/>
    </source>
</evidence>
<gene>
    <name evidence="3" type="ORF">H6F41_13950</name>
</gene>
<name>A0ABR7ZZT8_9CYAN</name>
<dbReference type="InterPro" id="IPR004437">
    <property type="entry name" value="ParB/RepB/Spo0J"/>
</dbReference>
<dbReference type="InterPro" id="IPR041468">
    <property type="entry name" value="HTH_ParB/Spo0J"/>
</dbReference>
<dbReference type="Pfam" id="PF02195">
    <property type="entry name" value="ParB_N"/>
    <property type="match status" value="1"/>
</dbReference>
<dbReference type="EMBL" id="JACJQB010000032">
    <property type="protein sequence ID" value="MBD2189243.1"/>
    <property type="molecule type" value="Genomic_DNA"/>
</dbReference>
<dbReference type="SUPFAM" id="SSF110849">
    <property type="entry name" value="ParB/Sulfiredoxin"/>
    <property type="match status" value="1"/>
</dbReference>
<dbReference type="PANTHER" id="PTHR33375">
    <property type="entry name" value="CHROMOSOME-PARTITIONING PROTEIN PARB-RELATED"/>
    <property type="match status" value="1"/>
</dbReference>
<dbReference type="PANTHER" id="PTHR33375:SF7">
    <property type="entry name" value="CHROMOSOME 2-PARTITIONING PROTEIN PARB-RELATED"/>
    <property type="match status" value="1"/>
</dbReference>
<evidence type="ECO:0000313" key="4">
    <source>
        <dbReference type="Proteomes" id="UP000642094"/>
    </source>
</evidence>
<dbReference type="NCBIfam" id="TIGR00180">
    <property type="entry name" value="parB_part"/>
    <property type="match status" value="1"/>
</dbReference>
<keyword evidence="4" id="KW-1185">Reference proteome</keyword>